<dbReference type="EMBL" id="PFBM01000011">
    <property type="protein sequence ID" value="PIR82584.1"/>
    <property type="molecule type" value="Genomic_DNA"/>
</dbReference>
<evidence type="ECO:0000313" key="3">
    <source>
        <dbReference type="Proteomes" id="UP000231379"/>
    </source>
</evidence>
<reference evidence="3" key="1">
    <citation type="submission" date="2017-09" db="EMBL/GenBank/DDBJ databases">
        <title>Depth-based differentiation of microbial function through sediment-hosted aquifers and enrichment of novel symbionts in the deep terrestrial subsurface.</title>
        <authorList>
            <person name="Probst A.J."/>
            <person name="Ladd B."/>
            <person name="Jarett J.K."/>
            <person name="Geller-Mcgrath D.E."/>
            <person name="Sieber C.M.K."/>
            <person name="Emerson J.B."/>
            <person name="Anantharaman K."/>
            <person name="Thomas B.C."/>
            <person name="Malmstrom R."/>
            <person name="Stieglmeier M."/>
            <person name="Klingl A."/>
            <person name="Woyke T."/>
            <person name="Ryan C.M."/>
            <person name="Banfield J.F."/>
        </authorList>
    </citation>
    <scope>NUCLEOTIDE SEQUENCE [LARGE SCALE GENOMIC DNA]</scope>
</reference>
<feature type="non-terminal residue" evidence="2">
    <location>
        <position position="71"/>
    </location>
</feature>
<accession>A0A2H0U845</accession>
<evidence type="ECO:0000256" key="1">
    <source>
        <dbReference type="SAM" id="MobiDB-lite"/>
    </source>
</evidence>
<dbReference type="AlphaFoldDB" id="A0A2H0U845"/>
<comment type="caution">
    <text evidence="2">The sequence shown here is derived from an EMBL/GenBank/DDBJ whole genome shotgun (WGS) entry which is preliminary data.</text>
</comment>
<feature type="region of interest" description="Disordered" evidence="1">
    <location>
        <begin position="43"/>
        <end position="71"/>
    </location>
</feature>
<sequence>MAGFVIGVFGFGLLLSQLVTWPLTLVGSDDGIREARLALYADSGGGDGGGDGGCCGDSGGGFGDDGGDGDG</sequence>
<dbReference type="Proteomes" id="UP000231379">
    <property type="component" value="Unassembled WGS sequence"/>
</dbReference>
<gene>
    <name evidence="2" type="ORF">COU20_01675</name>
</gene>
<name>A0A2H0U845_9BACT</name>
<proteinExistence type="predicted"/>
<evidence type="ECO:0000313" key="2">
    <source>
        <dbReference type="EMBL" id="PIR82584.1"/>
    </source>
</evidence>
<feature type="compositionally biased region" description="Gly residues" evidence="1">
    <location>
        <begin position="43"/>
        <end position="64"/>
    </location>
</feature>
<protein>
    <submittedName>
        <fullName evidence="2">Uncharacterized protein</fullName>
    </submittedName>
</protein>
<organism evidence="2 3">
    <name type="scientific">Candidatus Kaiserbacteria bacterium CG10_big_fil_rev_8_21_14_0_10_59_10</name>
    <dbReference type="NCBI Taxonomy" id="1974612"/>
    <lineage>
        <taxon>Bacteria</taxon>
        <taxon>Candidatus Kaiseribacteriota</taxon>
    </lineage>
</organism>